<keyword evidence="2" id="KW-1003">Cell membrane</keyword>
<name>A0A7C2B7L9_THERO</name>
<evidence type="ECO:0000256" key="4">
    <source>
        <dbReference type="ARBA" id="ARBA00022679"/>
    </source>
</evidence>
<dbReference type="AlphaFoldDB" id="A0A7C2B7L9"/>
<accession>A0A7C2B7L9</accession>
<gene>
    <name evidence="7" type="ORF">ENP47_12730</name>
</gene>
<dbReference type="EMBL" id="DSJL01000011">
    <property type="protein sequence ID" value="HEF66443.1"/>
    <property type="molecule type" value="Genomic_DNA"/>
</dbReference>
<dbReference type="GO" id="GO:0005886">
    <property type="term" value="C:plasma membrane"/>
    <property type="evidence" value="ECO:0007669"/>
    <property type="project" value="UniProtKB-SubCell"/>
</dbReference>
<sequence length="237" mass="26919">MPRRSRRPDISIVIPARNEAATIERALDSVLAQAWPLERLEVIVVDNGSHDQTAAVVRRFTRRHPELLVRLVREPRLGVSRARNRGAQYARGEVLLFLDADSRLAPTIVASVLAHLHRGESAVSLRVVADSTDPLDRVFFFAATWLKERVRVPTQLCAVHRDVFWAVGGFDERLRIAEDYDLLRRIRKAGYPVGFVTESVVLTSTRRLHRWPLRLGLLATALQWLLALAGIGRDWPY</sequence>
<comment type="caution">
    <text evidence="7">The sequence shown here is derived from an EMBL/GenBank/DDBJ whole genome shotgun (WGS) entry which is preliminary data.</text>
</comment>
<dbReference type="InterPro" id="IPR029044">
    <property type="entry name" value="Nucleotide-diphossugar_trans"/>
</dbReference>
<dbReference type="Pfam" id="PF00535">
    <property type="entry name" value="Glycos_transf_2"/>
    <property type="match status" value="1"/>
</dbReference>
<evidence type="ECO:0000259" key="6">
    <source>
        <dbReference type="Pfam" id="PF00535"/>
    </source>
</evidence>
<dbReference type="SUPFAM" id="SSF53448">
    <property type="entry name" value="Nucleotide-diphospho-sugar transferases"/>
    <property type="match status" value="1"/>
</dbReference>
<keyword evidence="5" id="KW-0472">Membrane</keyword>
<comment type="subcellular location">
    <subcellularLocation>
        <location evidence="1">Cell membrane</location>
    </subcellularLocation>
</comment>
<organism evidence="7">
    <name type="scientific">Thermomicrobium roseum</name>
    <dbReference type="NCBI Taxonomy" id="500"/>
    <lineage>
        <taxon>Bacteria</taxon>
        <taxon>Pseudomonadati</taxon>
        <taxon>Thermomicrobiota</taxon>
        <taxon>Thermomicrobia</taxon>
        <taxon>Thermomicrobiales</taxon>
        <taxon>Thermomicrobiaceae</taxon>
        <taxon>Thermomicrobium</taxon>
    </lineage>
</organism>
<dbReference type="GO" id="GO:0016757">
    <property type="term" value="F:glycosyltransferase activity"/>
    <property type="evidence" value="ECO:0007669"/>
    <property type="project" value="UniProtKB-KW"/>
</dbReference>
<dbReference type="PANTHER" id="PTHR43646">
    <property type="entry name" value="GLYCOSYLTRANSFERASE"/>
    <property type="match status" value="1"/>
</dbReference>
<protein>
    <submittedName>
        <fullName evidence="7">Glycosyltransferase</fullName>
    </submittedName>
</protein>
<dbReference type="Gene3D" id="3.90.550.10">
    <property type="entry name" value="Spore Coat Polysaccharide Biosynthesis Protein SpsA, Chain A"/>
    <property type="match status" value="1"/>
</dbReference>
<proteinExistence type="predicted"/>
<dbReference type="InterPro" id="IPR001173">
    <property type="entry name" value="Glyco_trans_2-like"/>
</dbReference>
<evidence type="ECO:0000256" key="3">
    <source>
        <dbReference type="ARBA" id="ARBA00022676"/>
    </source>
</evidence>
<keyword evidence="4 7" id="KW-0808">Transferase</keyword>
<dbReference type="PANTHER" id="PTHR43646:SF2">
    <property type="entry name" value="GLYCOSYLTRANSFERASE 2-LIKE DOMAIN-CONTAINING PROTEIN"/>
    <property type="match status" value="1"/>
</dbReference>
<keyword evidence="3" id="KW-0328">Glycosyltransferase</keyword>
<feature type="domain" description="Glycosyltransferase 2-like" evidence="6">
    <location>
        <begin position="11"/>
        <end position="133"/>
    </location>
</feature>
<evidence type="ECO:0000256" key="5">
    <source>
        <dbReference type="ARBA" id="ARBA00023136"/>
    </source>
</evidence>
<evidence type="ECO:0000313" key="7">
    <source>
        <dbReference type="EMBL" id="HEF66443.1"/>
    </source>
</evidence>
<evidence type="ECO:0000256" key="1">
    <source>
        <dbReference type="ARBA" id="ARBA00004236"/>
    </source>
</evidence>
<evidence type="ECO:0000256" key="2">
    <source>
        <dbReference type="ARBA" id="ARBA00022475"/>
    </source>
</evidence>
<reference evidence="7" key="1">
    <citation type="journal article" date="2020" name="mSystems">
        <title>Genome- and Community-Level Interaction Insights into Carbon Utilization and Element Cycling Functions of Hydrothermarchaeota in Hydrothermal Sediment.</title>
        <authorList>
            <person name="Zhou Z."/>
            <person name="Liu Y."/>
            <person name="Xu W."/>
            <person name="Pan J."/>
            <person name="Luo Z.H."/>
            <person name="Li M."/>
        </authorList>
    </citation>
    <scope>NUCLEOTIDE SEQUENCE [LARGE SCALE GENOMIC DNA]</scope>
    <source>
        <strain evidence="7">SpSt-222</strain>
    </source>
</reference>